<proteinExistence type="predicted"/>
<protein>
    <submittedName>
        <fullName evidence="1">Uncharacterized protein</fullName>
    </submittedName>
</protein>
<evidence type="ECO:0000313" key="2">
    <source>
        <dbReference type="Proteomes" id="UP001060215"/>
    </source>
</evidence>
<evidence type="ECO:0000313" key="1">
    <source>
        <dbReference type="EMBL" id="KAI8002775.1"/>
    </source>
</evidence>
<gene>
    <name evidence="1" type="ORF">LOK49_LG08G00563</name>
</gene>
<reference evidence="1 2" key="1">
    <citation type="journal article" date="2022" name="Plant J.">
        <title>Chromosome-level genome of Camellia lanceoleosa provides a valuable resource for understanding genome evolution and self-incompatibility.</title>
        <authorList>
            <person name="Gong W."/>
            <person name="Xiao S."/>
            <person name="Wang L."/>
            <person name="Liao Z."/>
            <person name="Chang Y."/>
            <person name="Mo W."/>
            <person name="Hu G."/>
            <person name="Li W."/>
            <person name="Zhao G."/>
            <person name="Zhu H."/>
            <person name="Hu X."/>
            <person name="Ji K."/>
            <person name="Xiang X."/>
            <person name="Song Q."/>
            <person name="Yuan D."/>
            <person name="Jin S."/>
            <person name="Zhang L."/>
        </authorList>
    </citation>
    <scope>NUCLEOTIDE SEQUENCE [LARGE SCALE GENOMIC DNA]</scope>
    <source>
        <strain evidence="1">SQ_2022a</strain>
    </source>
</reference>
<name>A0ACC0GR87_9ERIC</name>
<dbReference type="Proteomes" id="UP001060215">
    <property type="component" value="Chromosome 9"/>
</dbReference>
<organism evidence="1 2">
    <name type="scientific">Camellia lanceoleosa</name>
    <dbReference type="NCBI Taxonomy" id="1840588"/>
    <lineage>
        <taxon>Eukaryota</taxon>
        <taxon>Viridiplantae</taxon>
        <taxon>Streptophyta</taxon>
        <taxon>Embryophyta</taxon>
        <taxon>Tracheophyta</taxon>
        <taxon>Spermatophyta</taxon>
        <taxon>Magnoliopsida</taxon>
        <taxon>eudicotyledons</taxon>
        <taxon>Gunneridae</taxon>
        <taxon>Pentapetalae</taxon>
        <taxon>asterids</taxon>
        <taxon>Ericales</taxon>
        <taxon>Theaceae</taxon>
        <taxon>Camellia</taxon>
    </lineage>
</organism>
<comment type="caution">
    <text evidence="1">The sequence shown here is derived from an EMBL/GenBank/DDBJ whole genome shotgun (WGS) entry which is preliminary data.</text>
</comment>
<sequence length="151" mass="16411">MHDQKVVDGNWVCQFMRRLYEWEVSEVFRLRNFLAAAPAPIPDQVGCPVWNATPSGIFSVLSAYSGVMASAGPLLRVGLGFSQLIVAAAVLQMVSELQGWSATLFLGCYLVGLVCCPPGCGLLAVLVFDLVMPVQAVLFLFWSVMVWLVNG</sequence>
<accession>A0ACC0GR87</accession>
<keyword evidence="2" id="KW-1185">Reference proteome</keyword>
<dbReference type="EMBL" id="CM045766">
    <property type="protein sequence ID" value="KAI8002775.1"/>
    <property type="molecule type" value="Genomic_DNA"/>
</dbReference>